<dbReference type="InterPro" id="IPR017850">
    <property type="entry name" value="Alkaline_phosphatase_core_sf"/>
</dbReference>
<dbReference type="EMBL" id="CP051774">
    <property type="protein sequence ID" value="QJE96418.1"/>
    <property type="molecule type" value="Genomic_DNA"/>
</dbReference>
<proteinExistence type="inferred from homology"/>
<organism evidence="7 8">
    <name type="scientific">Luteolibacter luteus</name>
    <dbReference type="NCBI Taxonomy" id="2728835"/>
    <lineage>
        <taxon>Bacteria</taxon>
        <taxon>Pseudomonadati</taxon>
        <taxon>Verrucomicrobiota</taxon>
        <taxon>Verrucomicrobiia</taxon>
        <taxon>Verrucomicrobiales</taxon>
        <taxon>Verrucomicrobiaceae</taxon>
        <taxon>Luteolibacter</taxon>
    </lineage>
</organism>
<dbReference type="InterPro" id="IPR000917">
    <property type="entry name" value="Sulfatase_N"/>
</dbReference>
<dbReference type="PROSITE" id="PS00149">
    <property type="entry name" value="SULFATASE_2"/>
    <property type="match status" value="1"/>
</dbReference>
<keyword evidence="8" id="KW-1185">Reference proteome</keyword>
<keyword evidence="2" id="KW-0479">Metal-binding</keyword>
<evidence type="ECO:0000313" key="8">
    <source>
        <dbReference type="Proteomes" id="UP000501812"/>
    </source>
</evidence>
<evidence type="ECO:0000259" key="6">
    <source>
        <dbReference type="Pfam" id="PF00884"/>
    </source>
</evidence>
<evidence type="ECO:0000256" key="3">
    <source>
        <dbReference type="ARBA" id="ARBA00022801"/>
    </source>
</evidence>
<dbReference type="PANTHER" id="PTHR42693:SF53">
    <property type="entry name" value="ENDO-4-O-SULFATASE"/>
    <property type="match status" value="1"/>
</dbReference>
<name>A0A858RIU8_9BACT</name>
<dbReference type="KEGG" id="luo:HHL09_11700"/>
<protein>
    <submittedName>
        <fullName evidence="7">Arylsulfatase</fullName>
    </submittedName>
</protein>
<dbReference type="Pfam" id="PF00884">
    <property type="entry name" value="Sulfatase"/>
    <property type="match status" value="1"/>
</dbReference>
<dbReference type="InterPro" id="IPR050738">
    <property type="entry name" value="Sulfatase"/>
</dbReference>
<sequence>MLRFAAFAFLSLLPTLPAAERPNVIVILADDMGFSDLGCYGSEINTPNLDALAAGGMRFSQFYNSARCCPTRASLMTGLHPHQTGIGHMTEEPGEKIPTDRPPAYQAYLNRSSVTIAEVLKDTGYATLMAGKWHLGESQHDRLPLQRGFDKFYGCYSGATLYFTPKDPRGISMGNEPDKELKSTTERPYYTTDAFTDHAIRFIGQENTSDPEKPFFLYLAYTAPHWPIQAHEEDIAKYRGKYKGGWDKLRQSRYEKQIRLGLIDPKWKLSPRDERVPAWDSLEPAKQDEMDLRMAIYAAMVDRLDQNVGKLVSFLKEKQLFDNTLIMFLADNGACAENGILGNLDVKDVAARNSVWNISYGTAWANASSTPFRLYKHFAHEGGSATPFFASWPAGIKKREGWFQQPGQIIDIMPTLVELSGAKYPRERDGKAITPMQGISLVAALKGGDINRGKPLFMEHEGNGFLRDGDWKLVGRGVAPADGVKPDRWQLYNVKEDRTELNNLAKDMPDKVAELSKQWSGWAKSASVYPKPGGAAE</sequence>
<keyword evidence="5" id="KW-0732">Signal</keyword>
<dbReference type="GO" id="GO:0046872">
    <property type="term" value="F:metal ion binding"/>
    <property type="evidence" value="ECO:0007669"/>
    <property type="project" value="UniProtKB-KW"/>
</dbReference>
<keyword evidence="3" id="KW-0378">Hydrolase</keyword>
<dbReference type="Proteomes" id="UP000501812">
    <property type="component" value="Chromosome"/>
</dbReference>
<dbReference type="GO" id="GO:0004065">
    <property type="term" value="F:arylsulfatase activity"/>
    <property type="evidence" value="ECO:0007669"/>
    <property type="project" value="TreeGrafter"/>
</dbReference>
<evidence type="ECO:0000313" key="7">
    <source>
        <dbReference type="EMBL" id="QJE96418.1"/>
    </source>
</evidence>
<comment type="similarity">
    <text evidence="1">Belongs to the sulfatase family.</text>
</comment>
<accession>A0A858RIU8</accession>
<evidence type="ECO:0000256" key="2">
    <source>
        <dbReference type="ARBA" id="ARBA00022723"/>
    </source>
</evidence>
<dbReference type="RefSeq" id="WP_169454819.1">
    <property type="nucleotide sequence ID" value="NZ_CP051774.1"/>
</dbReference>
<keyword evidence="4" id="KW-0106">Calcium</keyword>
<feature type="signal peptide" evidence="5">
    <location>
        <begin position="1"/>
        <end position="19"/>
    </location>
</feature>
<dbReference type="PANTHER" id="PTHR42693">
    <property type="entry name" value="ARYLSULFATASE FAMILY MEMBER"/>
    <property type="match status" value="1"/>
</dbReference>
<gene>
    <name evidence="7" type="ORF">HHL09_11700</name>
</gene>
<feature type="domain" description="Sulfatase N-terminal" evidence="6">
    <location>
        <begin position="22"/>
        <end position="421"/>
    </location>
</feature>
<dbReference type="InterPro" id="IPR024607">
    <property type="entry name" value="Sulfatase_CS"/>
</dbReference>
<evidence type="ECO:0000256" key="4">
    <source>
        <dbReference type="ARBA" id="ARBA00022837"/>
    </source>
</evidence>
<dbReference type="Gene3D" id="3.40.720.10">
    <property type="entry name" value="Alkaline Phosphatase, subunit A"/>
    <property type="match status" value="1"/>
</dbReference>
<dbReference type="SUPFAM" id="SSF53649">
    <property type="entry name" value="Alkaline phosphatase-like"/>
    <property type="match status" value="1"/>
</dbReference>
<dbReference type="CDD" id="cd16025">
    <property type="entry name" value="PAS_like"/>
    <property type="match status" value="1"/>
</dbReference>
<evidence type="ECO:0000256" key="1">
    <source>
        <dbReference type="ARBA" id="ARBA00008779"/>
    </source>
</evidence>
<dbReference type="AlphaFoldDB" id="A0A858RIU8"/>
<evidence type="ECO:0000256" key="5">
    <source>
        <dbReference type="SAM" id="SignalP"/>
    </source>
</evidence>
<feature type="chain" id="PRO_5032930601" evidence="5">
    <location>
        <begin position="20"/>
        <end position="537"/>
    </location>
</feature>
<reference evidence="7 8" key="1">
    <citation type="submission" date="2020-04" db="EMBL/GenBank/DDBJ databases">
        <title>Luteolibacter sp. G-1-1-1 isolated from soil.</title>
        <authorList>
            <person name="Dahal R.H."/>
        </authorList>
    </citation>
    <scope>NUCLEOTIDE SEQUENCE [LARGE SCALE GENOMIC DNA]</scope>
    <source>
        <strain evidence="7 8">G-1-1-1</strain>
    </source>
</reference>
<dbReference type="FunFam" id="3.40.720.10:FF:000047">
    <property type="entry name" value="Arylsulfatase"/>
    <property type="match status" value="1"/>
</dbReference>
<dbReference type="Gene3D" id="3.30.1120.10">
    <property type="match status" value="1"/>
</dbReference>